<evidence type="ECO:0000256" key="1">
    <source>
        <dbReference type="ARBA" id="ARBA00022857"/>
    </source>
</evidence>
<dbReference type="SUPFAM" id="SSF51735">
    <property type="entry name" value="NAD(P)-binding Rossmann-fold domains"/>
    <property type="match status" value="1"/>
</dbReference>
<reference evidence="4" key="1">
    <citation type="submission" date="2022-11" db="EMBL/GenBank/DDBJ databases">
        <authorList>
            <person name="Petersen C."/>
        </authorList>
    </citation>
    <scope>NUCLEOTIDE SEQUENCE</scope>
    <source>
        <strain evidence="4">IBT 30069</strain>
    </source>
</reference>
<dbReference type="Proteomes" id="UP001149165">
    <property type="component" value="Unassembled WGS sequence"/>
</dbReference>
<dbReference type="InterPro" id="IPR036291">
    <property type="entry name" value="NAD(P)-bd_dom_sf"/>
</dbReference>
<reference evidence="4" key="2">
    <citation type="journal article" date="2023" name="IMA Fungus">
        <title>Comparative genomic study of the Penicillium genus elucidates a diverse pangenome and 15 lateral gene transfer events.</title>
        <authorList>
            <person name="Petersen C."/>
            <person name="Sorensen T."/>
            <person name="Nielsen M.R."/>
            <person name="Sondergaard T.E."/>
            <person name="Sorensen J.L."/>
            <person name="Fitzpatrick D.A."/>
            <person name="Frisvad J.C."/>
            <person name="Nielsen K.L."/>
        </authorList>
    </citation>
    <scope>NUCLEOTIDE SEQUENCE</scope>
    <source>
        <strain evidence="4">IBT 30069</strain>
    </source>
</reference>
<keyword evidence="1" id="KW-0521">NADP</keyword>
<name>A0A9W9JVM2_9EURO</name>
<dbReference type="Gene3D" id="3.40.50.720">
    <property type="entry name" value="NAD(P)-binding Rossmann-like Domain"/>
    <property type="match status" value="1"/>
</dbReference>
<protein>
    <recommendedName>
        <fullName evidence="3">NmrA-like domain-containing protein</fullName>
    </recommendedName>
</protein>
<dbReference type="InterPro" id="IPR051609">
    <property type="entry name" value="NmrA/Isoflavone_reductase-like"/>
</dbReference>
<dbReference type="CDD" id="cd05259">
    <property type="entry name" value="PCBER_SDR_a"/>
    <property type="match status" value="1"/>
</dbReference>
<dbReference type="EMBL" id="JAPQKH010000008">
    <property type="protein sequence ID" value="KAJ5083489.1"/>
    <property type="molecule type" value="Genomic_DNA"/>
</dbReference>
<dbReference type="Gene3D" id="3.90.25.10">
    <property type="entry name" value="UDP-galactose 4-epimerase, domain 1"/>
    <property type="match status" value="1"/>
</dbReference>
<dbReference type="OrthoDB" id="9974981at2759"/>
<keyword evidence="5" id="KW-1185">Reference proteome</keyword>
<dbReference type="PANTHER" id="PTHR47706:SF1">
    <property type="entry name" value="CIPA-LIKE, PUTATIVE (AFU_ORTHOLOGUE AFUA_1G12460)-RELATED"/>
    <property type="match status" value="1"/>
</dbReference>
<gene>
    <name evidence="4" type="ORF">N7456_012916</name>
</gene>
<evidence type="ECO:0000313" key="4">
    <source>
        <dbReference type="EMBL" id="KAJ5083489.1"/>
    </source>
</evidence>
<dbReference type="Pfam" id="PF05368">
    <property type="entry name" value="NmrA"/>
    <property type="match status" value="1"/>
</dbReference>
<dbReference type="PANTHER" id="PTHR47706">
    <property type="entry name" value="NMRA-LIKE FAMILY PROTEIN"/>
    <property type="match status" value="1"/>
</dbReference>
<sequence length="294" mass="31116">MSLKVALAGATGNLGPAILAALNAANFEITVLTRSSNNSFDSKVKVAQVDYQSVESIQKALANQDALVIALGAVGLEPHANLIKAAVAANVKRIIPSQFGSNTTNPNAAALPVYGDKVAVQKQLNEIIASSSTTSYTSIVNGPFLDWGLEVKFLVDLSSSEPVLYDGGDRKISVTTLSGVGKAVVGVLNNLDVTKNKTVFVSEAELSQKDLLQLAGKQVSKSQNVSTADLEKEAFAELQEPEPNVPVFVYGFLKRTIFGEGFGSLFPTESLSNELLGVEKLSDEELKALVLKYA</sequence>
<dbReference type="AlphaFoldDB" id="A0A9W9JVM2"/>
<dbReference type="InterPro" id="IPR045312">
    <property type="entry name" value="PCBER-like"/>
</dbReference>
<evidence type="ECO:0000256" key="2">
    <source>
        <dbReference type="ARBA" id="ARBA00023002"/>
    </source>
</evidence>
<feature type="domain" description="NmrA-like" evidence="3">
    <location>
        <begin position="4"/>
        <end position="238"/>
    </location>
</feature>
<organism evidence="4 5">
    <name type="scientific">Penicillium angulare</name>
    <dbReference type="NCBI Taxonomy" id="116970"/>
    <lineage>
        <taxon>Eukaryota</taxon>
        <taxon>Fungi</taxon>
        <taxon>Dikarya</taxon>
        <taxon>Ascomycota</taxon>
        <taxon>Pezizomycotina</taxon>
        <taxon>Eurotiomycetes</taxon>
        <taxon>Eurotiomycetidae</taxon>
        <taxon>Eurotiales</taxon>
        <taxon>Aspergillaceae</taxon>
        <taxon>Penicillium</taxon>
    </lineage>
</organism>
<evidence type="ECO:0000259" key="3">
    <source>
        <dbReference type="Pfam" id="PF05368"/>
    </source>
</evidence>
<dbReference type="InterPro" id="IPR008030">
    <property type="entry name" value="NmrA-like"/>
</dbReference>
<proteinExistence type="predicted"/>
<comment type="caution">
    <text evidence="4">The sequence shown here is derived from an EMBL/GenBank/DDBJ whole genome shotgun (WGS) entry which is preliminary data.</text>
</comment>
<evidence type="ECO:0000313" key="5">
    <source>
        <dbReference type="Proteomes" id="UP001149165"/>
    </source>
</evidence>
<keyword evidence="2" id="KW-0560">Oxidoreductase</keyword>
<dbReference type="GO" id="GO:0016491">
    <property type="term" value="F:oxidoreductase activity"/>
    <property type="evidence" value="ECO:0007669"/>
    <property type="project" value="UniProtKB-KW"/>
</dbReference>
<accession>A0A9W9JVM2</accession>